<organism evidence="2">
    <name type="scientific">Amblyomma triste</name>
    <name type="common">Neotropical tick</name>
    <dbReference type="NCBI Taxonomy" id="251400"/>
    <lineage>
        <taxon>Eukaryota</taxon>
        <taxon>Metazoa</taxon>
        <taxon>Ecdysozoa</taxon>
        <taxon>Arthropoda</taxon>
        <taxon>Chelicerata</taxon>
        <taxon>Arachnida</taxon>
        <taxon>Acari</taxon>
        <taxon>Parasitiformes</taxon>
        <taxon>Ixodida</taxon>
        <taxon>Ixodoidea</taxon>
        <taxon>Ixodidae</taxon>
        <taxon>Amblyomminae</taxon>
        <taxon>Amblyomma</taxon>
    </lineage>
</organism>
<sequence length="208" mass="23722">MMNLMNLLLIVFVGAFINVIFHMAGNQAVVSAKAPDDYPEWMTRYPAGYPCDSWANCKKHLCCARMTEREGNKCRERNSTIGAFCSITKWPRGSKIRSYLGGCPCGNGEYELRKPGYHAENVATWAPLKTTPTKFFFFFTYSSLSFPTNVHSVMPLPDYFYHENLLESKRNLSALNGNSEQQDATLNRQQLTYWLPRNALEPPQKLLS</sequence>
<feature type="signal peptide" evidence="1">
    <location>
        <begin position="1"/>
        <end position="15"/>
    </location>
</feature>
<dbReference type="AlphaFoldDB" id="A0A023G5E3"/>
<name>A0A023G5E3_AMBTT</name>
<evidence type="ECO:0000256" key="1">
    <source>
        <dbReference type="SAM" id="SignalP"/>
    </source>
</evidence>
<keyword evidence="1" id="KW-0732">Signal</keyword>
<protein>
    <submittedName>
        <fullName evidence="2">Putative secreted protein</fullName>
    </submittedName>
</protein>
<proteinExistence type="evidence at transcript level"/>
<dbReference type="EMBL" id="GBBM01007298">
    <property type="protein sequence ID" value="JAC28120.1"/>
    <property type="molecule type" value="mRNA"/>
</dbReference>
<dbReference type="Gene3D" id="2.10.80.10">
    <property type="entry name" value="Lipase, subunit A"/>
    <property type="match status" value="1"/>
</dbReference>
<evidence type="ECO:0000313" key="2">
    <source>
        <dbReference type="EMBL" id="JAC28120.1"/>
    </source>
</evidence>
<accession>A0A023G5E3</accession>
<reference evidence="2" key="1">
    <citation type="submission" date="2014-03" db="EMBL/GenBank/DDBJ databases">
        <title>The sialotranscriptome of Amblyomma triste, Amblyomma parvum and Amblyomma cajennense ticks, uncovered by 454-based RNA-seq.</title>
        <authorList>
            <person name="Garcia G.R."/>
            <person name="Gardinassi L.G."/>
            <person name="Ribeiro J.M."/>
            <person name="Anatriello E."/>
            <person name="Ferreira B.R."/>
            <person name="Moreira H.N."/>
            <person name="Mafra C."/>
            <person name="Olegario M.M."/>
            <person name="Szabo P.J."/>
            <person name="Miranda-Santos I.K."/>
            <person name="Maruyama S.R."/>
        </authorList>
    </citation>
    <scope>NUCLEOTIDE SEQUENCE</scope>
    <source>
        <strain evidence="2">Mato Grasso do Sul</strain>
        <tissue evidence="2">Salivary glands</tissue>
    </source>
</reference>
<feature type="chain" id="PRO_5013107932" evidence="1">
    <location>
        <begin position="16"/>
        <end position="208"/>
    </location>
</feature>